<dbReference type="InterPro" id="IPR024618">
    <property type="entry name" value="DUF3857"/>
</dbReference>
<organism evidence="1 2">
    <name type="scientific">Christiangramia flava JLT2011</name>
    <dbReference type="NCBI Taxonomy" id="1229726"/>
    <lineage>
        <taxon>Bacteria</taxon>
        <taxon>Pseudomonadati</taxon>
        <taxon>Bacteroidota</taxon>
        <taxon>Flavobacteriia</taxon>
        <taxon>Flavobacteriales</taxon>
        <taxon>Flavobacteriaceae</taxon>
        <taxon>Christiangramia</taxon>
    </lineage>
</organism>
<dbReference type="Gene3D" id="2.60.120.1130">
    <property type="match status" value="1"/>
</dbReference>
<dbReference type="EMBL" id="CP016359">
    <property type="protein sequence ID" value="APU66989.1"/>
    <property type="molecule type" value="Genomic_DNA"/>
</dbReference>
<evidence type="ECO:0000313" key="1">
    <source>
        <dbReference type="EMBL" id="APU66989.1"/>
    </source>
</evidence>
<dbReference type="Proteomes" id="UP000186230">
    <property type="component" value="Chromosome"/>
</dbReference>
<dbReference type="AlphaFoldDB" id="A0A1L7I069"/>
<sequence>MNRYFYSILFLVIASVSFAQSNKEDNVRELFWGPDDPVKNVMEIPEKWQRESAVVIYKFEDYTYNKFISKMTTTKSVRQRIKLLDQAAVEEFSEFSFTNRFKSSNWIGNLMAGEKHIVGVKVIKPDGSENVINVAEESVEVDGETKLAIANLEIGDIIDYYSYIEDLQPVMGTIEIYDPVEETLAEVYPVMNYRLQLLTDNKFYLNFRSFNGAPELKEIDNNKNSKRLFVLEAQDIAKRDFPNWYYPLVELPSVKFQVYYAVNNKNADYAMAFISEDEDIVKKEVSREEILNLYDTRFRPAGNYGEVEDYLKAHEYASDAKMVQDAYYFMRHYFFTRYIEASLVQDSKISNDAFKYYSRGSTIIDSQKRFVQMFTALLKEFDIDYEIVVGKNRFDGSLEDILIEQNVKTLLKVKTEPPVYIEYFDPHSVAGSFSPHLDGTDIYLLSSQKRKKIDQIDLAKLPATTVADNVSEANMSVSLNQDFSGMSVSSVNRFFGHEKTEEQKDRLYFADYVYEDYDRFQTERYLDMVKNKEKDQFQKELNSLSDKIRERQKEHFQERLSRAFDLEGIENYDYQINKTGRYGFTEAFEFSEEYDIENGLIKKAGPNYILEIGRLIGQQISLNAKQRDRKENIYMAYPRRLKNSIRFQIPEGFVVEGLEKLNVSTENETGAFISQATVEGNELVINTTKEYRHNYEPNANWGKMMEFLDEADNFYNAKILLKKQ</sequence>
<dbReference type="Pfam" id="PF12969">
    <property type="entry name" value="DUF3857"/>
    <property type="match status" value="1"/>
</dbReference>
<proteinExistence type="predicted"/>
<evidence type="ECO:0000313" key="2">
    <source>
        <dbReference type="Proteomes" id="UP000186230"/>
    </source>
</evidence>
<reference evidence="1 2" key="1">
    <citation type="submission" date="2016-07" db="EMBL/GenBank/DDBJ databases">
        <title>Multi-omics approach to identify versatile polysaccharide utilization systems of a marine flavobacterium Gramella flava.</title>
        <authorList>
            <person name="Tang K."/>
        </authorList>
    </citation>
    <scope>NUCLEOTIDE SEQUENCE [LARGE SCALE GENOMIC DNA]</scope>
    <source>
        <strain evidence="1 2">JLT2011</strain>
    </source>
</reference>
<dbReference type="STRING" id="1229726.GRFL_0265"/>
<name>A0A1L7I069_9FLAO</name>
<protein>
    <submittedName>
        <fullName evidence="1">Uncharacterized protein</fullName>
    </submittedName>
</protein>
<dbReference type="RefSeq" id="WP_158091622.1">
    <property type="nucleotide sequence ID" value="NZ_AMRU01000008.1"/>
</dbReference>
<accession>A0A1L7I069</accession>
<keyword evidence="2" id="KW-1185">Reference proteome</keyword>
<gene>
    <name evidence="1" type="ORF">GRFL_0265</name>
</gene>
<dbReference type="KEGG" id="gfl:GRFL_0265"/>